<evidence type="ECO:0000313" key="4">
    <source>
        <dbReference type="EMBL" id="HIH64488.1"/>
    </source>
</evidence>
<dbReference type="EMBL" id="DUHT01000028">
    <property type="protein sequence ID" value="HIH64488.1"/>
    <property type="molecule type" value="Genomic_DNA"/>
</dbReference>
<feature type="domain" description="Metalloprotease TldD/E C-terminal" evidence="2">
    <location>
        <begin position="216"/>
        <end position="430"/>
    </location>
</feature>
<sequence length="430" mass="45898">MFDFAEKALKLALRNSEMAEVYIEREQTVEVQVQRDIIDFGKIESMTGVGIRVLKGGRMGFAYTSDPSNLQRAVKMATENLRLADPDENFGFSEPASYPTVKDIFDASFLELDVGEAASIAEVMVDKTLDEGCRPTSGGFSASMVETFILNSEGVEASSRSTGFSAYISVNAEKNRSRTTAYESDSSCSMDIDPEWIAGRACRIARDSLGGENVESGRVSAVLDYHAAAGLLGTFAAAFSADNVQRGRSILADRIGTEITSPDLSIYDDGTLGGGLGSSPFDGEGTPSQRTLLVADGVLEGYIHSIYTASKGSCESTGNGLRSYSDIPLVSTTNFVLEFGDEVSVDDFSGIYVTDVLGAHTANPISGDFSVEANNAFLVEGGEFTPVKKAMLSGNIFDLMKTVSSTDLERRQIGDFVTAPLIVEGIHVTG</sequence>
<feature type="domain" description="Metalloprotease TldD/E N-terminal" evidence="1">
    <location>
        <begin position="19"/>
        <end position="80"/>
    </location>
</feature>
<dbReference type="InterPro" id="IPR036059">
    <property type="entry name" value="TldD/PmbA_sf"/>
</dbReference>
<name>A0A7J4MUT2_METTF</name>
<dbReference type="Proteomes" id="UP000538031">
    <property type="component" value="Unassembled WGS sequence"/>
</dbReference>
<organism evidence="4 5">
    <name type="scientific">Methanothermobacter thermautotrophicus</name>
    <name type="common">Methanobacterium thermoformicicum</name>
    <dbReference type="NCBI Taxonomy" id="145262"/>
    <lineage>
        <taxon>Archaea</taxon>
        <taxon>Methanobacteriati</taxon>
        <taxon>Methanobacteriota</taxon>
        <taxon>Methanomada group</taxon>
        <taxon>Methanobacteria</taxon>
        <taxon>Methanobacteriales</taxon>
        <taxon>Methanobacteriaceae</taxon>
        <taxon>Methanothermobacter</taxon>
    </lineage>
</organism>
<dbReference type="GO" id="GO:0006508">
    <property type="term" value="P:proteolysis"/>
    <property type="evidence" value="ECO:0007669"/>
    <property type="project" value="InterPro"/>
</dbReference>
<dbReference type="GO" id="GO:0008237">
    <property type="term" value="F:metallopeptidase activity"/>
    <property type="evidence" value="ECO:0007669"/>
    <property type="project" value="InterPro"/>
</dbReference>
<dbReference type="PANTHER" id="PTHR43421:SF1">
    <property type="entry name" value="METALLOPROTEASE PMBA"/>
    <property type="match status" value="1"/>
</dbReference>
<comment type="caution">
    <text evidence="4">The sequence shown here is derived from an EMBL/GenBank/DDBJ whole genome shotgun (WGS) entry which is preliminary data.</text>
</comment>
<dbReference type="Pfam" id="PF19290">
    <property type="entry name" value="PmbA_TldD_2nd"/>
    <property type="match status" value="1"/>
</dbReference>
<dbReference type="InterPro" id="IPR045570">
    <property type="entry name" value="Metalloprtase-TldD/E_cen_dom"/>
</dbReference>
<dbReference type="PANTHER" id="PTHR43421">
    <property type="entry name" value="METALLOPROTEASE PMBA"/>
    <property type="match status" value="1"/>
</dbReference>
<dbReference type="InterPro" id="IPR047657">
    <property type="entry name" value="PmbA"/>
</dbReference>
<evidence type="ECO:0000259" key="3">
    <source>
        <dbReference type="Pfam" id="PF19290"/>
    </source>
</evidence>
<dbReference type="Pfam" id="PF19289">
    <property type="entry name" value="PmbA_TldD_3rd"/>
    <property type="match status" value="1"/>
</dbReference>
<reference evidence="5" key="1">
    <citation type="journal article" date="2020" name="bioRxiv">
        <title>A rank-normalized archaeal taxonomy based on genome phylogeny resolves widespread incomplete and uneven classifications.</title>
        <authorList>
            <person name="Rinke C."/>
            <person name="Chuvochina M."/>
            <person name="Mussig A.J."/>
            <person name="Chaumeil P.-A."/>
            <person name="Waite D.W."/>
            <person name="Whitman W.B."/>
            <person name="Parks D.H."/>
            <person name="Hugenholtz P."/>
        </authorList>
    </citation>
    <scope>NUCLEOTIDE SEQUENCE [LARGE SCALE GENOMIC DNA]</scope>
</reference>
<protein>
    <submittedName>
        <fullName evidence="4">TldD/PmbA family protein</fullName>
    </submittedName>
</protein>
<proteinExistence type="predicted"/>
<dbReference type="GO" id="GO:0005829">
    <property type="term" value="C:cytosol"/>
    <property type="evidence" value="ECO:0007669"/>
    <property type="project" value="TreeGrafter"/>
</dbReference>
<dbReference type="AlphaFoldDB" id="A0A7J4MUT2"/>
<gene>
    <name evidence="4" type="ORF">HA285_02670</name>
</gene>
<evidence type="ECO:0000259" key="1">
    <source>
        <dbReference type="Pfam" id="PF01523"/>
    </source>
</evidence>
<evidence type="ECO:0000259" key="2">
    <source>
        <dbReference type="Pfam" id="PF19289"/>
    </source>
</evidence>
<dbReference type="InterPro" id="IPR045569">
    <property type="entry name" value="Metalloprtase-TldD/E_C"/>
</dbReference>
<accession>A0A7J4MUT2</accession>
<dbReference type="SUPFAM" id="SSF111283">
    <property type="entry name" value="Putative modulator of DNA gyrase, PmbA/TldD"/>
    <property type="match status" value="1"/>
</dbReference>
<dbReference type="InterPro" id="IPR035068">
    <property type="entry name" value="TldD/PmbA_N"/>
</dbReference>
<dbReference type="Gene3D" id="3.30.2290.10">
    <property type="entry name" value="PmbA/TldD superfamily"/>
    <property type="match status" value="1"/>
</dbReference>
<dbReference type="Pfam" id="PF01523">
    <property type="entry name" value="PmbA_TldD_1st"/>
    <property type="match status" value="1"/>
</dbReference>
<dbReference type="InterPro" id="IPR002510">
    <property type="entry name" value="Metalloprtase-TldD/E_N"/>
</dbReference>
<feature type="domain" description="Metalloprotease TldD/E central" evidence="3">
    <location>
        <begin position="110"/>
        <end position="209"/>
    </location>
</feature>
<evidence type="ECO:0000313" key="5">
    <source>
        <dbReference type="Proteomes" id="UP000538031"/>
    </source>
</evidence>